<dbReference type="AlphaFoldDB" id="A0A4R2MTU4"/>
<dbReference type="EMBL" id="SLXD01000005">
    <property type="protein sequence ID" value="TCP02923.1"/>
    <property type="molecule type" value="Genomic_DNA"/>
</dbReference>
<organism evidence="1 2">
    <name type="scientific">Rubrivivax gelatinosus</name>
    <name type="common">Rhodocyclus gelatinosus</name>
    <name type="synonym">Rhodopseudomonas gelatinosa</name>
    <dbReference type="NCBI Taxonomy" id="28068"/>
    <lineage>
        <taxon>Bacteria</taxon>
        <taxon>Pseudomonadati</taxon>
        <taxon>Pseudomonadota</taxon>
        <taxon>Betaproteobacteria</taxon>
        <taxon>Burkholderiales</taxon>
        <taxon>Sphaerotilaceae</taxon>
        <taxon>Rubrivivax</taxon>
    </lineage>
</organism>
<dbReference type="InterPro" id="IPR008312">
    <property type="entry name" value="T6SS_TssB1"/>
</dbReference>
<name>A0A4R2MTU4_RUBGE</name>
<sequence length="176" mass="19622">MPRYDSIQSRLETVRPPRVRLTYDVQVGDAIEHKELPFVVGVLGDFSGADGGTAAERPRLKDRRFVPVDVDNFDEVLRGIAPSLRLRVADRLSAQVGGPGGELGVELRFERLEDFRPESVVRQVEPLRRLLEARTRLADLRNKMAGNERLEELLVHALREPATLVAIGHDAPAASE</sequence>
<dbReference type="Proteomes" id="UP000295106">
    <property type="component" value="Unassembled WGS sequence"/>
</dbReference>
<dbReference type="GeneID" id="99684644"/>
<dbReference type="PIRSF" id="PIRSF028301">
    <property type="entry name" value="UCP028301"/>
    <property type="match status" value="1"/>
</dbReference>
<accession>A0A4R2MTU4</accession>
<comment type="caution">
    <text evidence="1">The sequence shown here is derived from an EMBL/GenBank/DDBJ whole genome shotgun (WGS) entry which is preliminary data.</text>
</comment>
<dbReference type="OrthoDB" id="9789942at2"/>
<protein>
    <submittedName>
        <fullName evidence="1">Type VI secretion system protein ImpB</fullName>
    </submittedName>
</protein>
<dbReference type="RefSeq" id="WP_132646505.1">
    <property type="nucleotide sequence ID" value="NZ_CP181386.1"/>
</dbReference>
<gene>
    <name evidence="1" type="ORF">EV684_10589</name>
</gene>
<dbReference type="Pfam" id="PF05591">
    <property type="entry name" value="T6SS_VipA"/>
    <property type="match status" value="1"/>
</dbReference>
<dbReference type="PANTHER" id="PTHR35850">
    <property type="entry name" value="CYTOPLASMIC PROTEIN-RELATED"/>
    <property type="match status" value="1"/>
</dbReference>
<evidence type="ECO:0000313" key="1">
    <source>
        <dbReference type="EMBL" id="TCP02923.1"/>
    </source>
</evidence>
<evidence type="ECO:0000313" key="2">
    <source>
        <dbReference type="Proteomes" id="UP000295106"/>
    </source>
</evidence>
<reference evidence="1 2" key="1">
    <citation type="submission" date="2019-03" db="EMBL/GenBank/DDBJ databases">
        <title>Genomic Encyclopedia of Type Strains, Phase IV (KMG-IV): sequencing the most valuable type-strain genomes for metagenomic binning, comparative biology and taxonomic classification.</title>
        <authorList>
            <person name="Goeker M."/>
        </authorList>
    </citation>
    <scope>NUCLEOTIDE SEQUENCE [LARGE SCALE GENOMIC DNA]</scope>
    <source>
        <strain evidence="1 2">DSM 1709</strain>
    </source>
</reference>
<proteinExistence type="predicted"/>
<dbReference type="NCBIfam" id="TIGR03358">
    <property type="entry name" value="VI_chp_5"/>
    <property type="match status" value="1"/>
</dbReference>
<dbReference type="PANTHER" id="PTHR35850:SF1">
    <property type="entry name" value="TYPE VI SECRETION SYSTEM SHEATH PROTEIN TSSB1"/>
    <property type="match status" value="1"/>
</dbReference>